<name>A0A8J4A6M0_9ACTN</name>
<dbReference type="InterPro" id="IPR035992">
    <property type="entry name" value="Ricin_B-like_lectins"/>
</dbReference>
<evidence type="ECO:0000313" key="2">
    <source>
        <dbReference type="EMBL" id="GIJ73791.1"/>
    </source>
</evidence>
<reference evidence="2" key="1">
    <citation type="submission" date="2021-01" db="EMBL/GenBank/DDBJ databases">
        <title>Whole genome shotgun sequence of Virgisporangium ochraceum NBRC 16418.</title>
        <authorList>
            <person name="Komaki H."/>
            <person name="Tamura T."/>
        </authorList>
    </citation>
    <scope>NUCLEOTIDE SEQUENCE</scope>
    <source>
        <strain evidence="2">NBRC 16418</strain>
    </source>
</reference>
<evidence type="ECO:0000313" key="3">
    <source>
        <dbReference type="Proteomes" id="UP000635606"/>
    </source>
</evidence>
<feature type="region of interest" description="Disordered" evidence="1">
    <location>
        <begin position="1"/>
        <end position="42"/>
    </location>
</feature>
<organism evidence="2 3">
    <name type="scientific">Virgisporangium ochraceum</name>
    <dbReference type="NCBI Taxonomy" id="65505"/>
    <lineage>
        <taxon>Bacteria</taxon>
        <taxon>Bacillati</taxon>
        <taxon>Actinomycetota</taxon>
        <taxon>Actinomycetes</taxon>
        <taxon>Micromonosporales</taxon>
        <taxon>Micromonosporaceae</taxon>
        <taxon>Virgisporangium</taxon>
    </lineage>
</organism>
<dbReference type="SUPFAM" id="SSF50370">
    <property type="entry name" value="Ricin B-like lectins"/>
    <property type="match status" value="1"/>
</dbReference>
<keyword evidence="3" id="KW-1185">Reference proteome</keyword>
<dbReference type="AlphaFoldDB" id="A0A8J4A6M0"/>
<accession>A0A8J4A6M0</accession>
<evidence type="ECO:0000256" key="1">
    <source>
        <dbReference type="SAM" id="MobiDB-lite"/>
    </source>
</evidence>
<dbReference type="Proteomes" id="UP000635606">
    <property type="component" value="Unassembled WGS sequence"/>
</dbReference>
<dbReference type="EMBL" id="BOPH01000125">
    <property type="protein sequence ID" value="GIJ73791.1"/>
    <property type="molecule type" value="Genomic_DNA"/>
</dbReference>
<sequence length="252" mass="26286">MQGLASAGHQDRAGELVTRGEPVEGGGELREVGHGGEHGKAPARAATELAYVDPRMEPHGPTPFHGRVKRLLALMVLVTAVVLPAAPAMADPPAMADAPAMADVSTPSRLLNLGAGKVLGWNGEVAPPPGGALHLWVRVTHPATVALPGFSAPYQLRNPVTGLCLEDYGDGAQIVLTGCGTDPADDSPQLWQHHRTPDRIAHQRPFGFLFNRSTGRVLTAVPSTGTRPNVVVTVAPSGSDSAAYQLWTALAP</sequence>
<proteinExistence type="predicted"/>
<protein>
    <submittedName>
        <fullName evidence="2">Uncharacterized protein</fullName>
    </submittedName>
</protein>
<dbReference type="CDD" id="cd00161">
    <property type="entry name" value="beta-trefoil_Ricin-like"/>
    <property type="match status" value="1"/>
</dbReference>
<feature type="compositionally biased region" description="Basic and acidic residues" evidence="1">
    <location>
        <begin position="27"/>
        <end position="40"/>
    </location>
</feature>
<gene>
    <name evidence="2" type="ORF">Voc01_087080</name>
</gene>
<comment type="caution">
    <text evidence="2">The sequence shown here is derived from an EMBL/GenBank/DDBJ whole genome shotgun (WGS) entry which is preliminary data.</text>
</comment>
<dbReference type="Gene3D" id="2.80.10.50">
    <property type="match status" value="1"/>
</dbReference>